<evidence type="ECO:0000256" key="4">
    <source>
        <dbReference type="ARBA" id="ARBA00023163"/>
    </source>
</evidence>
<reference evidence="6" key="1">
    <citation type="submission" date="2015-06" db="UniProtKB">
        <authorList>
            <consortium name="EnsemblPlants"/>
        </authorList>
    </citation>
    <scope>IDENTIFICATION</scope>
</reference>
<dbReference type="EnsemblPlants" id="EMT05113">
    <property type="protein sequence ID" value="EMT05113"/>
    <property type="gene ID" value="F775_43398"/>
</dbReference>
<keyword evidence="2" id="KW-0805">Transcription regulation</keyword>
<keyword evidence="4" id="KW-0804">Transcription</keyword>
<dbReference type="GO" id="GO:0005634">
    <property type="term" value="C:nucleus"/>
    <property type="evidence" value="ECO:0007669"/>
    <property type="project" value="UniProtKB-SubCell"/>
</dbReference>
<evidence type="ECO:0000313" key="6">
    <source>
        <dbReference type="EnsemblPlants" id="EMT05113"/>
    </source>
</evidence>
<proteinExistence type="predicted"/>
<dbReference type="Gene3D" id="2.170.150.80">
    <property type="entry name" value="NAC domain"/>
    <property type="match status" value="1"/>
</dbReference>
<accession>M8BEC8</accession>
<name>M8BEC8_AEGTA</name>
<comment type="subcellular location">
    <subcellularLocation>
        <location evidence="1">Nucleus</location>
    </subcellularLocation>
</comment>
<evidence type="ECO:0000256" key="5">
    <source>
        <dbReference type="ARBA" id="ARBA00023242"/>
    </source>
</evidence>
<evidence type="ECO:0000256" key="2">
    <source>
        <dbReference type="ARBA" id="ARBA00023015"/>
    </source>
</evidence>
<sequence length="58" mass="6747">MGELPPGYRFYPTEEELVRFYLRHKLDGSRRADIERVIPVVDVCSLDPWQLPGTQGRS</sequence>
<evidence type="ECO:0000256" key="3">
    <source>
        <dbReference type="ARBA" id="ARBA00023125"/>
    </source>
</evidence>
<dbReference type="GO" id="GO:0003677">
    <property type="term" value="F:DNA binding"/>
    <property type="evidence" value="ECO:0007669"/>
    <property type="project" value="UniProtKB-KW"/>
</dbReference>
<dbReference type="AlphaFoldDB" id="M8BEC8"/>
<dbReference type="Pfam" id="PF02365">
    <property type="entry name" value="NAM"/>
    <property type="match status" value="1"/>
</dbReference>
<dbReference type="SUPFAM" id="SSF101941">
    <property type="entry name" value="NAC domain"/>
    <property type="match status" value="1"/>
</dbReference>
<dbReference type="GO" id="GO:0006355">
    <property type="term" value="P:regulation of DNA-templated transcription"/>
    <property type="evidence" value="ECO:0007669"/>
    <property type="project" value="InterPro"/>
</dbReference>
<dbReference type="InterPro" id="IPR036093">
    <property type="entry name" value="NAC_dom_sf"/>
</dbReference>
<evidence type="ECO:0000256" key="1">
    <source>
        <dbReference type="ARBA" id="ARBA00004123"/>
    </source>
</evidence>
<dbReference type="ExpressionAtlas" id="M8BEC8">
    <property type="expression patterns" value="baseline"/>
</dbReference>
<keyword evidence="3" id="KW-0238">DNA-binding</keyword>
<dbReference type="PROSITE" id="PS51005">
    <property type="entry name" value="NAC"/>
    <property type="match status" value="1"/>
</dbReference>
<dbReference type="InterPro" id="IPR003441">
    <property type="entry name" value="NAC-dom"/>
</dbReference>
<dbReference type="PANTHER" id="PTHR31989">
    <property type="entry name" value="NAC DOMAIN-CONTAINING PROTEIN 82-RELATED"/>
    <property type="match status" value="1"/>
</dbReference>
<keyword evidence="5" id="KW-0539">Nucleus</keyword>
<organism evidence="6">
    <name type="scientific">Aegilops tauschii</name>
    <name type="common">Tausch's goatgrass</name>
    <name type="synonym">Aegilops squarrosa</name>
    <dbReference type="NCBI Taxonomy" id="37682"/>
    <lineage>
        <taxon>Eukaryota</taxon>
        <taxon>Viridiplantae</taxon>
        <taxon>Streptophyta</taxon>
        <taxon>Embryophyta</taxon>
        <taxon>Tracheophyta</taxon>
        <taxon>Spermatophyta</taxon>
        <taxon>Magnoliopsida</taxon>
        <taxon>Liliopsida</taxon>
        <taxon>Poales</taxon>
        <taxon>Poaceae</taxon>
        <taxon>BOP clade</taxon>
        <taxon>Pooideae</taxon>
        <taxon>Triticodae</taxon>
        <taxon>Triticeae</taxon>
        <taxon>Triticinae</taxon>
        <taxon>Aegilops</taxon>
    </lineage>
</organism>
<protein>
    <submittedName>
        <fullName evidence="6">Uncharacterized protein</fullName>
    </submittedName>
</protein>